<evidence type="ECO:0000313" key="7">
    <source>
        <dbReference type="Proteomes" id="UP001489004"/>
    </source>
</evidence>
<evidence type="ECO:0000259" key="5">
    <source>
        <dbReference type="PROSITE" id="PS51387"/>
    </source>
</evidence>
<keyword evidence="7" id="KW-1185">Reference proteome</keyword>
<evidence type="ECO:0000256" key="4">
    <source>
        <dbReference type="SAM" id="MobiDB-lite"/>
    </source>
</evidence>
<sequence>MATKQTQSTVTEAQKATGSAQEKQTYASTKTETRVNTQDTGSCEQKYEARGGDKDWELAKKKTDEAEAAARKVQIESCKASQAVEGVSTAERTQQEAWSRKTEAERAAEQMKGKTTTEPQQMNLAQTMDKVGEKEREVQAAKKAVADAEAERRAKAGEADRTAANVNEKEQLVASLESQYERLQREKDDAAKKYKDFKKAAEEAAGDVHGLRKDVHKLTDELEKTGEVIRQKERELAEARQESTRVSARLGNLKDELAAAEKDNDHLQNEVKKYFKRMEDRKAQEADIADRLSKVQSEYNSAQKVVQAKLKEAEKARAAADNLKKTVGPASKDLEDVRAQVAQRERELAEAEANAKQYESQYSALLREAEQQNRVGAAAATTIEKKTAMWREMKAEIERLRKEEDDKWAEAKRHGDRADDKMTKEFEAMEARLGKAEKEAKKVTHTEASSYSVQSSGKTSTTDGNNKEIVKSSYNASSSSSAGRDEGSNPIKTVFGRFTESDVDDTDLEAEKAGLRLLVQIVRANSASRVTGCHPYLPPKAVPGQLSSQEDEQPQAGVAAAEAAGPASAAVPTPDVSANWRRFGIAGAFLTGAAAAYYLAMEQRADEAASLDDADDDDALDRAADSDQQHLVNWSGTHEVRPQRFYQPETTQELEEIVANAHAKGEKVRCVGSALSPNALAFSEDGMLSLALLDKVLHVDPDKRQVTVQAGARVQDVSDQLRQHGLALQNYASLREQSIGGFMQVSAHGTGAAIPPVDEQVVSLKLVTPAHGTLELSREKDPALFNLARVGLGALGVVSEVTLQCVPAHQLMEHTYLATAKDVRKQHPRLLRDNQHIRYMWIPYTDKIVVVTNNPVKEGTQPPKPWFWSKTYTEHERPAALRDLLFNALPNKDPQVIAEIERMTAFQLRDQLLALDPLNRDWVRKVNQLNRDWVCKVNQAEADFWQRSEGYRVGWSDETLGFDCGGQQWVLEVAFPAGTLANPSGADLDYMDQLLRKIESAEIPAPSPIEQRWTAGSSSDMSPACASGRPDALFSWVGIIMYLPTEDPAQRQAITESFRRYSDLVEREQMPQYDAMWHWAKLEMEHRDEASRAEVQRRVRERYPVAQFNAARDEYDPKRVLSNVWIDAVFPKETKLEALWALNDEARSAAHLRPSGFVGNNILADVPL</sequence>
<feature type="compositionally biased region" description="Basic and acidic residues" evidence="4">
    <location>
        <begin position="98"/>
        <end position="112"/>
    </location>
</feature>
<dbReference type="InterPro" id="IPR016166">
    <property type="entry name" value="FAD-bd_PCMH"/>
</dbReference>
<protein>
    <recommendedName>
        <fullName evidence="5">FAD-binding PCMH-type domain-containing protein</fullName>
    </recommendedName>
</protein>
<dbReference type="SUPFAM" id="SSF57997">
    <property type="entry name" value="Tropomyosin"/>
    <property type="match status" value="1"/>
</dbReference>
<dbReference type="GO" id="GO:0003885">
    <property type="term" value="F:D-arabinono-1,4-lactone oxidase activity"/>
    <property type="evidence" value="ECO:0007669"/>
    <property type="project" value="InterPro"/>
</dbReference>
<comment type="pathway">
    <text evidence="2">Cofactor biosynthesis; L-ascorbate biosynthesis.</text>
</comment>
<feature type="compositionally biased region" description="Basic and acidic residues" evidence="4">
    <location>
        <begin position="45"/>
        <end position="58"/>
    </location>
</feature>
<name>A0AAW1PCC6_9CHLO</name>
<feature type="region of interest" description="Disordered" evidence="4">
    <location>
        <begin position="1"/>
        <end position="58"/>
    </location>
</feature>
<feature type="domain" description="FAD-binding PCMH-type" evidence="5">
    <location>
        <begin position="638"/>
        <end position="808"/>
    </location>
</feature>
<evidence type="ECO:0000313" key="6">
    <source>
        <dbReference type="EMBL" id="KAK9807558.1"/>
    </source>
</evidence>
<dbReference type="Gene3D" id="3.30.465.10">
    <property type="match status" value="1"/>
</dbReference>
<dbReference type="EMBL" id="JALJOR010000012">
    <property type="protein sequence ID" value="KAK9807558.1"/>
    <property type="molecule type" value="Genomic_DNA"/>
</dbReference>
<dbReference type="PANTHER" id="PTHR43762:SF1">
    <property type="entry name" value="D-ARABINONO-1,4-LACTONE OXIDASE"/>
    <property type="match status" value="1"/>
</dbReference>
<dbReference type="Proteomes" id="UP001489004">
    <property type="component" value="Unassembled WGS sequence"/>
</dbReference>
<dbReference type="InterPro" id="IPR016169">
    <property type="entry name" value="FAD-bd_PCMH_sub2"/>
</dbReference>
<dbReference type="AlphaFoldDB" id="A0AAW1PCC6"/>
<dbReference type="SUPFAM" id="SSF56176">
    <property type="entry name" value="FAD-binding/transporter-associated domain-like"/>
    <property type="match status" value="1"/>
</dbReference>
<feature type="compositionally biased region" description="Polar residues" evidence="4">
    <location>
        <begin position="1"/>
        <end position="43"/>
    </location>
</feature>
<dbReference type="GO" id="GO:0071949">
    <property type="term" value="F:FAD binding"/>
    <property type="evidence" value="ECO:0007669"/>
    <property type="project" value="InterPro"/>
</dbReference>
<proteinExistence type="predicted"/>
<dbReference type="Pfam" id="PF04030">
    <property type="entry name" value="ALO"/>
    <property type="match status" value="1"/>
</dbReference>
<feature type="region of interest" description="Disordered" evidence="4">
    <location>
        <begin position="436"/>
        <end position="468"/>
    </location>
</feature>
<dbReference type="InterPro" id="IPR007173">
    <property type="entry name" value="ALO_C"/>
</dbReference>
<feature type="compositionally biased region" description="Polar residues" evidence="4">
    <location>
        <begin position="446"/>
        <end position="464"/>
    </location>
</feature>
<gene>
    <name evidence="6" type="ORF">WJX72_002530</name>
</gene>
<dbReference type="Pfam" id="PF01565">
    <property type="entry name" value="FAD_binding_4"/>
    <property type="match status" value="1"/>
</dbReference>
<accession>A0AAW1PCC6</accession>
<dbReference type="InterPro" id="IPR010029">
    <property type="entry name" value="GL_DH"/>
</dbReference>
<dbReference type="GO" id="GO:0016020">
    <property type="term" value="C:membrane"/>
    <property type="evidence" value="ECO:0007669"/>
    <property type="project" value="InterPro"/>
</dbReference>
<evidence type="ECO:0000256" key="1">
    <source>
        <dbReference type="ARBA" id="ARBA00001974"/>
    </source>
</evidence>
<dbReference type="InterPro" id="IPR010031">
    <property type="entry name" value="FAD_lactone_oxidase-like"/>
</dbReference>
<dbReference type="Gene3D" id="3.30.43.10">
    <property type="entry name" value="Uridine Diphospho-n-acetylenolpyruvylglucosamine Reductase, domain 2"/>
    <property type="match status" value="1"/>
</dbReference>
<dbReference type="PANTHER" id="PTHR43762">
    <property type="entry name" value="L-GULONOLACTONE OXIDASE"/>
    <property type="match status" value="1"/>
</dbReference>
<dbReference type="InterPro" id="IPR016167">
    <property type="entry name" value="FAD-bd_PCMH_sub1"/>
</dbReference>
<feature type="compositionally biased region" description="Low complexity" evidence="4">
    <location>
        <begin position="554"/>
        <end position="571"/>
    </location>
</feature>
<dbReference type="InterPro" id="IPR006094">
    <property type="entry name" value="Oxid_FAD_bind_N"/>
</dbReference>
<reference evidence="6 7" key="1">
    <citation type="journal article" date="2024" name="Nat. Commun.">
        <title>Phylogenomics reveals the evolutionary origins of lichenization in chlorophyte algae.</title>
        <authorList>
            <person name="Puginier C."/>
            <person name="Libourel C."/>
            <person name="Otte J."/>
            <person name="Skaloud P."/>
            <person name="Haon M."/>
            <person name="Grisel S."/>
            <person name="Petersen M."/>
            <person name="Berrin J.G."/>
            <person name="Delaux P.M."/>
            <person name="Dal Grande F."/>
            <person name="Keller J."/>
        </authorList>
    </citation>
    <scope>NUCLEOTIDE SEQUENCE [LARGE SCALE GENOMIC DNA]</scope>
    <source>
        <strain evidence="6 7">SAG 2043</strain>
    </source>
</reference>
<dbReference type="Gene3D" id="1.10.287.1490">
    <property type="match status" value="1"/>
</dbReference>
<organism evidence="6 7">
    <name type="scientific">[Myrmecia] bisecta</name>
    <dbReference type="NCBI Taxonomy" id="41462"/>
    <lineage>
        <taxon>Eukaryota</taxon>
        <taxon>Viridiplantae</taxon>
        <taxon>Chlorophyta</taxon>
        <taxon>core chlorophytes</taxon>
        <taxon>Trebouxiophyceae</taxon>
        <taxon>Trebouxiales</taxon>
        <taxon>Trebouxiaceae</taxon>
        <taxon>Myrmecia</taxon>
    </lineage>
</organism>
<feature type="compositionally biased region" description="Basic and acidic residues" evidence="4">
    <location>
        <begin position="436"/>
        <end position="445"/>
    </location>
</feature>
<dbReference type="InterPro" id="IPR036318">
    <property type="entry name" value="FAD-bd_PCMH-like_sf"/>
</dbReference>
<dbReference type="GO" id="GO:0016633">
    <property type="term" value="F:galactonolactone dehydrogenase activity"/>
    <property type="evidence" value="ECO:0007669"/>
    <property type="project" value="InterPro"/>
</dbReference>
<dbReference type="PROSITE" id="PS51387">
    <property type="entry name" value="FAD_PCMH"/>
    <property type="match status" value="1"/>
</dbReference>
<feature type="compositionally biased region" description="Basic and acidic residues" evidence="4">
    <location>
        <begin position="130"/>
        <end position="167"/>
    </location>
</feature>
<keyword evidence="3" id="KW-0560">Oxidoreductase</keyword>
<comment type="cofactor">
    <cofactor evidence="1">
        <name>FAD</name>
        <dbReference type="ChEBI" id="CHEBI:57692"/>
    </cofactor>
</comment>
<evidence type="ECO:0000256" key="2">
    <source>
        <dbReference type="ARBA" id="ARBA00005147"/>
    </source>
</evidence>
<feature type="region of interest" description="Disordered" evidence="4">
    <location>
        <begin position="541"/>
        <end position="573"/>
    </location>
</feature>
<feature type="compositionally biased region" description="Polar residues" evidence="4">
    <location>
        <begin position="113"/>
        <end position="126"/>
    </location>
</feature>
<comment type="caution">
    <text evidence="6">The sequence shown here is derived from an EMBL/GenBank/DDBJ whole genome shotgun (WGS) entry which is preliminary data.</text>
</comment>
<feature type="region of interest" description="Disordered" evidence="4">
    <location>
        <begin position="85"/>
        <end position="167"/>
    </location>
</feature>
<dbReference type="NCBIfam" id="TIGR01676">
    <property type="entry name" value="GLDHase"/>
    <property type="match status" value="1"/>
</dbReference>
<evidence type="ECO:0000256" key="3">
    <source>
        <dbReference type="ARBA" id="ARBA00023002"/>
    </source>
</evidence>